<dbReference type="PANTHER" id="PTHR46208">
    <property type="entry name" value="MITOCHONDRIAL IMPORT RECEPTOR SUBUNIT TOM70"/>
    <property type="match status" value="1"/>
</dbReference>
<comment type="similarity">
    <text evidence="9">Belongs to the Tom70 family.</text>
</comment>
<dbReference type="GO" id="GO:0030943">
    <property type="term" value="F:mitochondrion targeting sequence binding"/>
    <property type="evidence" value="ECO:0007669"/>
    <property type="project" value="TreeGrafter"/>
</dbReference>
<dbReference type="GO" id="GO:0008320">
    <property type="term" value="F:protein transmembrane transporter activity"/>
    <property type="evidence" value="ECO:0007669"/>
    <property type="project" value="TreeGrafter"/>
</dbReference>
<dbReference type="SMART" id="SM00028">
    <property type="entry name" value="TPR"/>
    <property type="match status" value="11"/>
</dbReference>
<evidence type="ECO:0000256" key="9">
    <source>
        <dbReference type="ARBA" id="ARBA00038030"/>
    </source>
</evidence>
<evidence type="ECO:0000313" key="14">
    <source>
        <dbReference type="Proteomes" id="UP001515480"/>
    </source>
</evidence>
<gene>
    <name evidence="13" type="ORF">AB1Y20_001486</name>
</gene>
<evidence type="ECO:0008006" key="15">
    <source>
        <dbReference type="Google" id="ProtNLM"/>
    </source>
</evidence>
<feature type="compositionally biased region" description="Basic and acidic residues" evidence="11">
    <location>
        <begin position="61"/>
        <end position="70"/>
    </location>
</feature>
<reference evidence="13 14" key="1">
    <citation type="journal article" date="2024" name="Science">
        <title>Giant polyketide synthase enzymes in the biosynthesis of giant marine polyether toxins.</title>
        <authorList>
            <person name="Fallon T.R."/>
            <person name="Shende V.V."/>
            <person name="Wierzbicki I.H."/>
            <person name="Pendleton A.L."/>
            <person name="Watervoot N.F."/>
            <person name="Auber R.P."/>
            <person name="Gonzalez D.J."/>
            <person name="Wisecaver J.H."/>
            <person name="Moore B.S."/>
        </authorList>
    </citation>
    <scope>NUCLEOTIDE SEQUENCE [LARGE SCALE GENOMIC DNA]</scope>
    <source>
        <strain evidence="13 14">12B1</strain>
    </source>
</reference>
<feature type="region of interest" description="Disordered" evidence="11">
    <location>
        <begin position="39"/>
        <end position="77"/>
    </location>
</feature>
<feature type="transmembrane region" description="Helical" evidence="12">
    <location>
        <begin position="6"/>
        <end position="24"/>
    </location>
</feature>
<evidence type="ECO:0000256" key="2">
    <source>
        <dbReference type="ARBA" id="ARBA00022692"/>
    </source>
</evidence>
<name>A0AB34K8I6_PRYPA</name>
<dbReference type="Pfam" id="PF13432">
    <property type="entry name" value="TPR_16"/>
    <property type="match status" value="3"/>
</dbReference>
<dbReference type="EMBL" id="JBGBPQ010000001">
    <property type="protein sequence ID" value="KAL1530586.1"/>
    <property type="molecule type" value="Genomic_DNA"/>
</dbReference>
<keyword evidence="7" id="KW-0496">Mitochondrion</keyword>
<dbReference type="Pfam" id="PF00515">
    <property type="entry name" value="TPR_1"/>
    <property type="match status" value="1"/>
</dbReference>
<feature type="repeat" description="TPR" evidence="10">
    <location>
        <begin position="102"/>
        <end position="135"/>
    </location>
</feature>
<evidence type="ECO:0000256" key="5">
    <source>
        <dbReference type="ARBA" id="ARBA00022803"/>
    </source>
</evidence>
<feature type="repeat" description="TPR" evidence="10">
    <location>
        <begin position="332"/>
        <end position="365"/>
    </location>
</feature>
<dbReference type="GO" id="GO:0045039">
    <property type="term" value="P:protein insertion into mitochondrial inner membrane"/>
    <property type="evidence" value="ECO:0007669"/>
    <property type="project" value="TreeGrafter"/>
</dbReference>
<dbReference type="SUPFAM" id="SSF48452">
    <property type="entry name" value="TPR-like"/>
    <property type="match status" value="2"/>
</dbReference>
<evidence type="ECO:0000256" key="4">
    <source>
        <dbReference type="ARBA" id="ARBA00022787"/>
    </source>
</evidence>
<dbReference type="AlphaFoldDB" id="A0AB34K8I6"/>
<dbReference type="GO" id="GO:0005741">
    <property type="term" value="C:mitochondrial outer membrane"/>
    <property type="evidence" value="ECO:0007669"/>
    <property type="project" value="UniProtKB-SubCell"/>
</dbReference>
<dbReference type="Proteomes" id="UP001515480">
    <property type="component" value="Unassembled WGS sequence"/>
</dbReference>
<feature type="repeat" description="TPR" evidence="10">
    <location>
        <begin position="243"/>
        <end position="276"/>
    </location>
</feature>
<keyword evidence="6 12" id="KW-1133">Transmembrane helix</keyword>
<dbReference type="InterPro" id="IPR011990">
    <property type="entry name" value="TPR-like_helical_dom_sf"/>
</dbReference>
<feature type="repeat" description="TPR" evidence="10">
    <location>
        <begin position="400"/>
        <end position="433"/>
    </location>
</feature>
<comment type="caution">
    <text evidence="13">The sequence shown here is derived from an EMBL/GenBank/DDBJ whole genome shotgun (WGS) entry which is preliminary data.</text>
</comment>
<keyword evidence="3" id="KW-0677">Repeat</keyword>
<evidence type="ECO:0000256" key="1">
    <source>
        <dbReference type="ARBA" id="ARBA00004572"/>
    </source>
</evidence>
<evidence type="ECO:0000256" key="10">
    <source>
        <dbReference type="PROSITE-ProRule" id="PRU00339"/>
    </source>
</evidence>
<evidence type="ECO:0000256" key="12">
    <source>
        <dbReference type="SAM" id="Phobius"/>
    </source>
</evidence>
<evidence type="ECO:0000256" key="11">
    <source>
        <dbReference type="SAM" id="MobiDB-lite"/>
    </source>
</evidence>
<dbReference type="PANTHER" id="PTHR46208:SF1">
    <property type="entry name" value="MITOCHONDRIAL IMPORT RECEPTOR SUBUNIT TOM70"/>
    <property type="match status" value="1"/>
</dbReference>
<evidence type="ECO:0000256" key="6">
    <source>
        <dbReference type="ARBA" id="ARBA00022989"/>
    </source>
</evidence>
<protein>
    <recommendedName>
        <fullName evidence="15">UDP-N-acetylglucosamine--peptide N-acetylglucosaminyltransferase SPINDLY</fullName>
    </recommendedName>
</protein>
<organism evidence="13 14">
    <name type="scientific">Prymnesium parvum</name>
    <name type="common">Toxic golden alga</name>
    <dbReference type="NCBI Taxonomy" id="97485"/>
    <lineage>
        <taxon>Eukaryota</taxon>
        <taxon>Haptista</taxon>
        <taxon>Haptophyta</taxon>
        <taxon>Prymnesiophyceae</taxon>
        <taxon>Prymnesiales</taxon>
        <taxon>Prymnesiaceae</taxon>
        <taxon>Prymnesium</taxon>
    </lineage>
</organism>
<keyword evidence="4" id="KW-1000">Mitochondrion outer membrane</keyword>
<evidence type="ECO:0000313" key="13">
    <source>
        <dbReference type="EMBL" id="KAL1530586.1"/>
    </source>
</evidence>
<keyword evidence="14" id="KW-1185">Reference proteome</keyword>
<keyword evidence="5 10" id="KW-0802">TPR repeat</keyword>
<evidence type="ECO:0000256" key="7">
    <source>
        <dbReference type="ARBA" id="ARBA00023128"/>
    </source>
</evidence>
<dbReference type="InterPro" id="IPR019734">
    <property type="entry name" value="TPR_rpt"/>
</dbReference>
<sequence>MVSQRAIVLAGTAVAATAIVLYGIRRYRKLKEPVLDISETGTTAGAPNPADEAGATNVEQEAQRAKERGNKRFQGKQHKQAIEEYSKAIDLLSADSGNKNLAVYYGNRAQCYFMMEDYERALADCDASISIDPKYTKVFIRRGAVHEKLRNLEKSVVDFTAGCLLSHMQNEGAVQGCERVVKQLAEVKAKELLATPLRGLPSTHFISVFISSFRAIRLAISASRRPVATILAERRAASGVAQALLLSELALAHMKLNQFEEAMDAWKEAAEMVPWDKGDAFLLEWRAAAEASDSPDPGRVLTFYAMFTHLQGRHDEAMSLYSRALEVWPKQVETLAMRASLFFEKQQLPQAYGDFELALKLDPSHPDLYCHRGQLHLLQNDFSQAVSDLREAVRLDPDSVLAHVHLGMALHRNRQMTEALSAFDKAVQQFPTSPDVHNYLGELLIELNRLGDAAPKIEKAIALSGGKFALAFVNQAVLKMTQNDMPGAKALLRQAIEADPRCETAHVHLAHLHIQDKDLQAAIDSYDAAIQLLRVPQELMECCAMRESVYAQLTLLRTQGEIFEPVMEEVRQMQAQMQEQMQAQMQAQ</sequence>
<keyword evidence="2 12" id="KW-0812">Transmembrane</keyword>
<dbReference type="PROSITE" id="PS50005">
    <property type="entry name" value="TPR"/>
    <property type="match status" value="6"/>
</dbReference>
<evidence type="ECO:0000256" key="8">
    <source>
        <dbReference type="ARBA" id="ARBA00023136"/>
    </source>
</evidence>
<evidence type="ECO:0000256" key="3">
    <source>
        <dbReference type="ARBA" id="ARBA00022737"/>
    </source>
</evidence>
<keyword evidence="8 12" id="KW-0472">Membrane</keyword>
<dbReference type="GO" id="GO:0030150">
    <property type="term" value="P:protein import into mitochondrial matrix"/>
    <property type="evidence" value="ECO:0007669"/>
    <property type="project" value="TreeGrafter"/>
</dbReference>
<feature type="repeat" description="TPR" evidence="10">
    <location>
        <begin position="366"/>
        <end position="399"/>
    </location>
</feature>
<dbReference type="Gene3D" id="1.25.40.10">
    <property type="entry name" value="Tetratricopeptide repeat domain"/>
    <property type="match status" value="2"/>
</dbReference>
<feature type="repeat" description="TPR" evidence="10">
    <location>
        <begin position="298"/>
        <end position="331"/>
    </location>
</feature>
<proteinExistence type="inferred from homology"/>
<comment type="subcellular location">
    <subcellularLocation>
        <location evidence="1">Mitochondrion outer membrane</location>
        <topology evidence="1">Single-pass membrane protein</topology>
    </subcellularLocation>
</comment>
<accession>A0AB34K8I6</accession>